<dbReference type="AlphaFoldDB" id="A0A2N2E1P4"/>
<accession>A0A2N2E1P4</accession>
<dbReference type="Proteomes" id="UP000233325">
    <property type="component" value="Unassembled WGS sequence"/>
</dbReference>
<dbReference type="Pfam" id="PF02575">
    <property type="entry name" value="YbaB_DNA_bd"/>
    <property type="match status" value="1"/>
</dbReference>
<evidence type="ECO:0000313" key="2">
    <source>
        <dbReference type="Proteomes" id="UP000233325"/>
    </source>
</evidence>
<dbReference type="Gene3D" id="3.30.1310.10">
    <property type="entry name" value="Nucleoid-associated protein YbaB-like domain"/>
    <property type="match status" value="1"/>
</dbReference>
<gene>
    <name evidence="1" type="ORF">CVU83_01425</name>
</gene>
<evidence type="ECO:0008006" key="3">
    <source>
        <dbReference type="Google" id="ProtNLM"/>
    </source>
</evidence>
<sequence>MFNKLKQFKDLRSQAKTMQSALAQESVTEEKNGVKLTLNGNLEILELTLNPELSADAQASAVKSCFNDAIKRAQRLMAKKMQEMGGLPGLN</sequence>
<organism evidence="1 2">
    <name type="scientific">Candidatus Falkowbacteria bacterium HGW-Falkowbacteria-2</name>
    <dbReference type="NCBI Taxonomy" id="2013769"/>
    <lineage>
        <taxon>Bacteria</taxon>
        <taxon>Candidatus Falkowiibacteriota</taxon>
    </lineage>
</organism>
<dbReference type="InterPro" id="IPR036894">
    <property type="entry name" value="YbaB-like_sf"/>
</dbReference>
<dbReference type="InterPro" id="IPR004401">
    <property type="entry name" value="YbaB/EbfC"/>
</dbReference>
<dbReference type="EMBL" id="PHAH01000014">
    <property type="protein sequence ID" value="PKM88606.1"/>
    <property type="molecule type" value="Genomic_DNA"/>
</dbReference>
<reference evidence="1 2" key="1">
    <citation type="journal article" date="2017" name="ISME J.">
        <title>Potential for microbial H2 and metal transformations associated with novel bacteria and archaea in deep terrestrial subsurface sediments.</title>
        <authorList>
            <person name="Hernsdorf A.W."/>
            <person name="Amano Y."/>
            <person name="Miyakawa K."/>
            <person name="Ise K."/>
            <person name="Suzuki Y."/>
            <person name="Anantharaman K."/>
            <person name="Probst A."/>
            <person name="Burstein D."/>
            <person name="Thomas B.C."/>
            <person name="Banfield J.F."/>
        </authorList>
    </citation>
    <scope>NUCLEOTIDE SEQUENCE [LARGE SCALE GENOMIC DNA]</scope>
    <source>
        <strain evidence="1">HGW-Falkowbacteria-2</strain>
    </source>
</reference>
<evidence type="ECO:0000313" key="1">
    <source>
        <dbReference type="EMBL" id="PKM88606.1"/>
    </source>
</evidence>
<comment type="caution">
    <text evidence="1">The sequence shown here is derived from an EMBL/GenBank/DDBJ whole genome shotgun (WGS) entry which is preliminary data.</text>
</comment>
<dbReference type="GO" id="GO:0003677">
    <property type="term" value="F:DNA binding"/>
    <property type="evidence" value="ECO:0007669"/>
    <property type="project" value="InterPro"/>
</dbReference>
<dbReference type="SUPFAM" id="SSF82607">
    <property type="entry name" value="YbaB-like"/>
    <property type="match status" value="1"/>
</dbReference>
<proteinExistence type="predicted"/>
<protein>
    <recommendedName>
        <fullName evidence="3">Nucleoid-associated protein</fullName>
    </recommendedName>
</protein>
<name>A0A2N2E1P4_9BACT</name>